<reference evidence="5" key="1">
    <citation type="submission" date="2025-08" db="UniProtKB">
        <authorList>
            <consortium name="RefSeq"/>
        </authorList>
    </citation>
    <scope>IDENTIFICATION</scope>
</reference>
<dbReference type="Pfam" id="PF15821">
    <property type="entry name" value="DUF4709"/>
    <property type="match status" value="1"/>
</dbReference>
<organism evidence="4 5">
    <name type="scientific">Octopus sinensis</name>
    <name type="common">East Asian common octopus</name>
    <dbReference type="NCBI Taxonomy" id="2607531"/>
    <lineage>
        <taxon>Eukaryota</taxon>
        <taxon>Metazoa</taxon>
        <taxon>Spiralia</taxon>
        <taxon>Lophotrochozoa</taxon>
        <taxon>Mollusca</taxon>
        <taxon>Cephalopoda</taxon>
        <taxon>Coleoidea</taxon>
        <taxon>Octopodiformes</taxon>
        <taxon>Octopoda</taxon>
        <taxon>Incirrata</taxon>
        <taxon>Octopodidae</taxon>
        <taxon>Octopus</taxon>
    </lineage>
</organism>
<feature type="domain" description="DUF4709" evidence="3">
    <location>
        <begin position="24"/>
        <end position="106"/>
    </location>
</feature>
<feature type="coiled-coil region" evidence="1">
    <location>
        <begin position="254"/>
        <end position="295"/>
    </location>
</feature>
<proteinExistence type="predicted"/>
<feature type="compositionally biased region" description="Basic and acidic residues" evidence="2">
    <location>
        <begin position="351"/>
        <end position="368"/>
    </location>
</feature>
<evidence type="ECO:0000313" key="4">
    <source>
        <dbReference type="Proteomes" id="UP000515154"/>
    </source>
</evidence>
<feature type="compositionally biased region" description="Basic and acidic residues" evidence="2">
    <location>
        <begin position="429"/>
        <end position="441"/>
    </location>
</feature>
<feature type="region of interest" description="Disordered" evidence="2">
    <location>
        <begin position="351"/>
        <end position="483"/>
    </location>
</feature>
<evidence type="ECO:0000256" key="2">
    <source>
        <dbReference type="SAM" id="MobiDB-lite"/>
    </source>
</evidence>
<keyword evidence="4" id="KW-1185">Reference proteome</keyword>
<dbReference type="AlphaFoldDB" id="A0A7E6EMY6"/>
<evidence type="ECO:0000259" key="3">
    <source>
        <dbReference type="Pfam" id="PF15821"/>
    </source>
</evidence>
<feature type="compositionally biased region" description="Basic and acidic residues" evidence="2">
    <location>
        <begin position="382"/>
        <end position="392"/>
    </location>
</feature>
<dbReference type="Proteomes" id="UP000515154">
    <property type="component" value="Linkage group LG2"/>
</dbReference>
<protein>
    <submittedName>
        <fullName evidence="5">Uncharacterized protein LOC118762221</fullName>
    </submittedName>
</protein>
<feature type="region of interest" description="Disordered" evidence="2">
    <location>
        <begin position="554"/>
        <end position="648"/>
    </location>
</feature>
<accession>A0A7E6EMY6</accession>
<sequence>MTAKEEFRKCIIARKQSSNSFDDFQVKTISDYLLAMKSMVEDLREDIVIEKRGTEAYILEVINTQVQILYKKYQEFVEETEEKYQQKLNNIRLSCRQQMQDALIMLKADFEKERSKQRNREVDKKEKLLLLKRVKHLEQCMSEYESMLDGCSMPIVIESQKDPYHFSSEDMDLDLEDLNDDAPMESINLRIKVNKVQQDLVREKMKSKQMSQEMLIRNKMLNNYIKENEKLKSEKMGSSVDHSRVAALKIKTMKEEYLAELDRLKTRISELKQSLNEQRLLAQAYEKKAAMLTRDSSRTSIRRRSTLESRDEFLESERKQFALESRDDSLDPDKRKFAFSVKDDAVDIEKKKSALSSKDDQKDADKKKSAGAQLSKKKPGRKAKDVFKDAQKKKSATSSKDDSKDSERSKSAASPRGARAGRGTSSMTPKDDDKDTEKGKYTSDVSYEDYSDFDSMRSSTSSEMVQSVPVFESPTKEMKDASTTSCMPAFRVTKFVDEGTDMTSELSQKHPEMESKGTDMDDIVGKLKKETSKRMRKDSKRFKKDSLDISKVYKIPKKQLSDPEMERGPSRISSKTEVSEFEMPMGPLPRSSKHDSTEFEMPMGPLPRSSKHESTEFEMEMVQTPKSSRIEVTEFETERSPSPKYSKYVPTLFEKQRKTKYSDYLAVTPPRSKSSREYTASAEEQTYYRCSKESREFLSDTEMKGRSHSPSKEFLSDTEMDKHFKSPVTKTYVISSPLLLCKGMDPQKGAQGKQKSEYMEKDSAEKMMLQMQNLQLRNDLEKFTEQNKELHRKIRVLEQSRMIEPRKKYKILKDSTFADIPDIGYSKTNFYEKKIQILQHSYNALRNEMYTRQTLQRQSCLMHHAGITYKINNPLPTKEQPMQVKLCSTDITCDKEGNILPNVHYDVPTVPYPSFSEISATEA</sequence>
<keyword evidence="1" id="KW-0175">Coiled coil</keyword>
<feature type="compositionally biased region" description="Low complexity" evidence="2">
    <location>
        <begin position="411"/>
        <end position="426"/>
    </location>
</feature>
<feature type="compositionally biased region" description="Basic and acidic residues" evidence="2">
    <location>
        <begin position="399"/>
        <end position="410"/>
    </location>
</feature>
<feature type="coiled-coil region" evidence="1">
    <location>
        <begin position="766"/>
        <end position="800"/>
    </location>
</feature>
<feature type="compositionally biased region" description="Basic and acidic residues" evidence="2">
    <location>
        <begin position="628"/>
        <end position="641"/>
    </location>
</feature>
<name>A0A7E6EMY6_9MOLL</name>
<evidence type="ECO:0000256" key="1">
    <source>
        <dbReference type="SAM" id="Coils"/>
    </source>
</evidence>
<feature type="compositionally biased region" description="Basic and acidic residues" evidence="2">
    <location>
        <begin position="559"/>
        <end position="569"/>
    </location>
</feature>
<feature type="compositionally biased region" description="Low complexity" evidence="2">
    <location>
        <begin position="456"/>
        <end position="468"/>
    </location>
</feature>
<dbReference type="RefSeq" id="XP_036356659.1">
    <property type="nucleotide sequence ID" value="XM_036500766.1"/>
</dbReference>
<feature type="compositionally biased region" description="Basic and acidic residues" evidence="2">
    <location>
        <begin position="507"/>
        <end position="523"/>
    </location>
</feature>
<dbReference type="KEGG" id="osn:118762221"/>
<dbReference type="InterPro" id="IPR031651">
    <property type="entry name" value="DUF4709"/>
</dbReference>
<gene>
    <name evidence="5" type="primary">LOC118762221</name>
</gene>
<feature type="region of interest" description="Disordered" evidence="2">
    <location>
        <begin position="502"/>
        <end position="523"/>
    </location>
</feature>
<evidence type="ECO:0000313" key="5">
    <source>
        <dbReference type="RefSeq" id="XP_036356659.1"/>
    </source>
</evidence>